<evidence type="ECO:0000259" key="2">
    <source>
        <dbReference type="Pfam" id="PF01425"/>
    </source>
</evidence>
<feature type="signal peptide" evidence="1">
    <location>
        <begin position="1"/>
        <end position="20"/>
    </location>
</feature>
<dbReference type="Proteomes" id="UP001595075">
    <property type="component" value="Unassembled WGS sequence"/>
</dbReference>
<dbReference type="InterPro" id="IPR036928">
    <property type="entry name" value="AS_sf"/>
</dbReference>
<dbReference type="EMBL" id="JAZHXI010000017">
    <property type="protein sequence ID" value="KAL2062102.1"/>
    <property type="molecule type" value="Genomic_DNA"/>
</dbReference>
<gene>
    <name evidence="3" type="ORF">VTL71DRAFT_6368</name>
</gene>
<evidence type="ECO:0000313" key="4">
    <source>
        <dbReference type="Proteomes" id="UP001595075"/>
    </source>
</evidence>
<sequence length="546" mass="58235">MSFKIFGLVVLLSLTRVGWSSPKICPQSPLYPDLLDAGAEELVAGLESGAWSSVDLTKAYLARILEVDNVLHSVVEVNPDALSIAETLDAERANGTIRSALHGIPMLVKSSIGTHDLMNSTGGSYALLGARVPRDATVVAKLRAAGVILLGKSNMSQWGNFRGSNSSNGWSASGNQTLSAYYPNADPSGSSSGNGAGISTGLAWAALGTETDGSILSPSSTNNLVGIKVSLGLTSRSMVIPLSARHDTVGPMARTVSDAAYILSVIAGKDTADNYTLAQPWDSPPDYVKALNFSSLRGARIGIPRNVIASYQDDSSLPILSAFEAAIQVMKKAGAIIVENANYSAWEGYLKDGNETLVFEADFIGGLAVYLAQLETNPNNITSLADIRAFTQNFPLEEYPTRNTATWDDALSLGYNYTDFENWQAYQSSYYYGAEGGVLGTLDKYNLDALILPTNYASGPSARAGLPVVTVPLGCYPANTTVQKTKDWNLVQVAPNIPFGISFIGAKWSEESLIGYAYAFEQRTQVRSQIKPHIAPTKQLSDVISI</sequence>
<dbReference type="Pfam" id="PF01425">
    <property type="entry name" value="Amidase"/>
    <property type="match status" value="1"/>
</dbReference>
<organism evidence="3 4">
    <name type="scientific">Oculimacula yallundae</name>
    <dbReference type="NCBI Taxonomy" id="86028"/>
    <lineage>
        <taxon>Eukaryota</taxon>
        <taxon>Fungi</taxon>
        <taxon>Dikarya</taxon>
        <taxon>Ascomycota</taxon>
        <taxon>Pezizomycotina</taxon>
        <taxon>Leotiomycetes</taxon>
        <taxon>Helotiales</taxon>
        <taxon>Ploettnerulaceae</taxon>
        <taxon>Oculimacula</taxon>
    </lineage>
</organism>
<dbReference type="PANTHER" id="PTHR42678:SF34">
    <property type="entry name" value="OS04G0183300 PROTEIN"/>
    <property type="match status" value="1"/>
</dbReference>
<evidence type="ECO:0000256" key="1">
    <source>
        <dbReference type="SAM" id="SignalP"/>
    </source>
</evidence>
<keyword evidence="4" id="KW-1185">Reference proteome</keyword>
<dbReference type="PANTHER" id="PTHR42678">
    <property type="entry name" value="AMIDASE"/>
    <property type="match status" value="1"/>
</dbReference>
<keyword evidence="1" id="KW-0732">Signal</keyword>
<accession>A0ABR4BXP2</accession>
<dbReference type="SUPFAM" id="SSF75304">
    <property type="entry name" value="Amidase signature (AS) enzymes"/>
    <property type="match status" value="1"/>
</dbReference>
<evidence type="ECO:0000313" key="3">
    <source>
        <dbReference type="EMBL" id="KAL2062102.1"/>
    </source>
</evidence>
<feature type="chain" id="PRO_5045555150" description="Amidase domain-containing protein" evidence="1">
    <location>
        <begin position="21"/>
        <end position="546"/>
    </location>
</feature>
<name>A0ABR4BXP2_9HELO</name>
<protein>
    <recommendedName>
        <fullName evidence="2">Amidase domain-containing protein</fullName>
    </recommendedName>
</protein>
<proteinExistence type="predicted"/>
<dbReference type="InterPro" id="IPR023631">
    <property type="entry name" value="Amidase_dom"/>
</dbReference>
<dbReference type="Gene3D" id="3.90.1300.10">
    <property type="entry name" value="Amidase signature (AS) domain"/>
    <property type="match status" value="1"/>
</dbReference>
<reference evidence="3 4" key="1">
    <citation type="journal article" date="2024" name="Commun. Biol.">
        <title>Comparative genomic analysis of thermophilic fungi reveals convergent evolutionary adaptations and gene losses.</title>
        <authorList>
            <person name="Steindorff A.S."/>
            <person name="Aguilar-Pontes M.V."/>
            <person name="Robinson A.J."/>
            <person name="Andreopoulos B."/>
            <person name="LaButti K."/>
            <person name="Kuo A."/>
            <person name="Mondo S."/>
            <person name="Riley R."/>
            <person name="Otillar R."/>
            <person name="Haridas S."/>
            <person name="Lipzen A."/>
            <person name="Grimwood J."/>
            <person name="Schmutz J."/>
            <person name="Clum A."/>
            <person name="Reid I.D."/>
            <person name="Moisan M.C."/>
            <person name="Butler G."/>
            <person name="Nguyen T.T.M."/>
            <person name="Dewar K."/>
            <person name="Conant G."/>
            <person name="Drula E."/>
            <person name="Henrissat B."/>
            <person name="Hansel C."/>
            <person name="Singer S."/>
            <person name="Hutchinson M.I."/>
            <person name="de Vries R.P."/>
            <person name="Natvig D.O."/>
            <person name="Powell A.J."/>
            <person name="Tsang A."/>
            <person name="Grigoriev I.V."/>
        </authorList>
    </citation>
    <scope>NUCLEOTIDE SEQUENCE [LARGE SCALE GENOMIC DNA]</scope>
    <source>
        <strain evidence="3 4">CBS 494.80</strain>
    </source>
</reference>
<comment type="caution">
    <text evidence="3">The sequence shown here is derived from an EMBL/GenBank/DDBJ whole genome shotgun (WGS) entry which is preliminary data.</text>
</comment>
<feature type="domain" description="Amidase" evidence="2">
    <location>
        <begin position="55"/>
        <end position="513"/>
    </location>
</feature>